<dbReference type="SUPFAM" id="SSF52833">
    <property type="entry name" value="Thioredoxin-like"/>
    <property type="match status" value="1"/>
</dbReference>
<dbReference type="InterPro" id="IPR009737">
    <property type="entry name" value="Aim32/Apd1-like"/>
</dbReference>
<protein>
    <submittedName>
        <fullName evidence="1">Sucrase/ferredoxin-like protein</fullName>
    </submittedName>
</protein>
<dbReference type="EMBL" id="PVNK01000310">
    <property type="protein sequence ID" value="PRP89927.1"/>
    <property type="molecule type" value="Genomic_DNA"/>
</dbReference>
<dbReference type="InterPro" id="IPR036249">
    <property type="entry name" value="Thioredoxin-like_sf"/>
</dbReference>
<proteinExistence type="predicted"/>
<dbReference type="Pfam" id="PF06999">
    <property type="entry name" value="Suc_Fer-like"/>
    <property type="match status" value="1"/>
</dbReference>
<comment type="caution">
    <text evidence="1">The sequence shown here is derived from an EMBL/GenBank/DDBJ whole genome shotgun (WGS) entry which is preliminary data.</text>
</comment>
<evidence type="ECO:0000313" key="2">
    <source>
        <dbReference type="Proteomes" id="UP000237968"/>
    </source>
</evidence>
<keyword evidence="2" id="KW-1185">Reference proteome</keyword>
<organism evidence="1 2">
    <name type="scientific">Enhygromyxa salina</name>
    <dbReference type="NCBI Taxonomy" id="215803"/>
    <lineage>
        <taxon>Bacteria</taxon>
        <taxon>Pseudomonadati</taxon>
        <taxon>Myxococcota</taxon>
        <taxon>Polyangia</taxon>
        <taxon>Nannocystales</taxon>
        <taxon>Nannocystaceae</taxon>
        <taxon>Enhygromyxa</taxon>
    </lineage>
</organism>
<dbReference type="Proteomes" id="UP000237968">
    <property type="component" value="Unassembled WGS sequence"/>
</dbReference>
<evidence type="ECO:0000313" key="1">
    <source>
        <dbReference type="EMBL" id="PRP89927.1"/>
    </source>
</evidence>
<dbReference type="AlphaFoldDB" id="A0A2S9XAP1"/>
<dbReference type="RefSeq" id="WP_106396077.1">
    <property type="nucleotide sequence ID" value="NZ_PVNK01000310.1"/>
</dbReference>
<gene>
    <name evidence="1" type="ORF">ENSA5_69640</name>
</gene>
<reference evidence="1 2" key="1">
    <citation type="submission" date="2018-03" db="EMBL/GenBank/DDBJ databases">
        <title>Draft Genome Sequences of the Obligatory Marine Myxobacteria Enhygromyxa salina SWB005.</title>
        <authorList>
            <person name="Poehlein A."/>
            <person name="Moghaddam J.A."/>
            <person name="Harms H."/>
            <person name="Alanjari M."/>
            <person name="Koenig G.M."/>
            <person name="Daniel R."/>
            <person name="Schaeberle T.F."/>
        </authorList>
    </citation>
    <scope>NUCLEOTIDE SEQUENCE [LARGE SCALE GENOMIC DNA]</scope>
    <source>
        <strain evidence="1 2">SWB005</strain>
    </source>
</reference>
<sequence>MAETVEFCRELALDEPLAGTANDAVTRWILVEDCARWGAKVPRDSQLPLAVREWLLARNAEPGTRVQLIRRPGSGRGQHRKLFICEAPAAGAGRRLIELELSVDDIPSLDPDALLARAPGLADPRELASLWLVCTHGTRDRCCAKWGMATWEALGGRDSDRVWQCSHLGGHRFAPTFLTLPSGLLWGRFDNAELGELARSLSAGRLSSLASLRGRCSYPRPVQAAECLVRAREGLVEDDALVFAERETLADGADRVTFTQGSRRIEIEVEKVGLGFASPGSCGDPAEPRMGYRERALKPR</sequence>
<name>A0A2S9XAP1_9BACT</name>
<accession>A0A2S9XAP1</accession>
<dbReference type="OrthoDB" id="3399139at2"/>